<dbReference type="AlphaFoldDB" id="A0A5C3K8V3"/>
<dbReference type="OrthoDB" id="2668963at2759"/>
<reference evidence="1 2" key="1">
    <citation type="journal article" date="2019" name="Nat. Ecol. Evol.">
        <title>Megaphylogeny resolves global patterns of mushroom evolution.</title>
        <authorList>
            <person name="Varga T."/>
            <person name="Krizsan K."/>
            <person name="Foldi C."/>
            <person name="Dima B."/>
            <person name="Sanchez-Garcia M."/>
            <person name="Sanchez-Ramirez S."/>
            <person name="Szollosi G.J."/>
            <person name="Szarkandi J.G."/>
            <person name="Papp V."/>
            <person name="Albert L."/>
            <person name="Andreopoulos W."/>
            <person name="Angelini C."/>
            <person name="Antonin V."/>
            <person name="Barry K.W."/>
            <person name="Bougher N.L."/>
            <person name="Buchanan P."/>
            <person name="Buyck B."/>
            <person name="Bense V."/>
            <person name="Catcheside P."/>
            <person name="Chovatia M."/>
            <person name="Cooper J."/>
            <person name="Damon W."/>
            <person name="Desjardin D."/>
            <person name="Finy P."/>
            <person name="Geml J."/>
            <person name="Haridas S."/>
            <person name="Hughes K."/>
            <person name="Justo A."/>
            <person name="Karasinski D."/>
            <person name="Kautmanova I."/>
            <person name="Kiss B."/>
            <person name="Kocsube S."/>
            <person name="Kotiranta H."/>
            <person name="LaButti K.M."/>
            <person name="Lechner B.E."/>
            <person name="Liimatainen K."/>
            <person name="Lipzen A."/>
            <person name="Lukacs Z."/>
            <person name="Mihaltcheva S."/>
            <person name="Morgado L.N."/>
            <person name="Niskanen T."/>
            <person name="Noordeloos M.E."/>
            <person name="Ohm R.A."/>
            <person name="Ortiz-Santana B."/>
            <person name="Ovrebo C."/>
            <person name="Racz N."/>
            <person name="Riley R."/>
            <person name="Savchenko A."/>
            <person name="Shiryaev A."/>
            <person name="Soop K."/>
            <person name="Spirin V."/>
            <person name="Szebenyi C."/>
            <person name="Tomsovsky M."/>
            <person name="Tulloss R.E."/>
            <person name="Uehling J."/>
            <person name="Grigoriev I.V."/>
            <person name="Vagvolgyi C."/>
            <person name="Papp T."/>
            <person name="Martin F.M."/>
            <person name="Miettinen O."/>
            <person name="Hibbett D.S."/>
            <person name="Nagy L.G."/>
        </authorList>
    </citation>
    <scope>NUCLEOTIDE SEQUENCE [LARGE SCALE GENOMIC DNA]</scope>
    <source>
        <strain evidence="1 2">CBS 121175</strain>
    </source>
</reference>
<protein>
    <recommendedName>
        <fullName evidence="3">HTH CENPB-type domain-containing protein</fullName>
    </recommendedName>
</protein>
<dbReference type="EMBL" id="ML210778">
    <property type="protein sequence ID" value="TFK16490.1"/>
    <property type="molecule type" value="Genomic_DNA"/>
</dbReference>
<evidence type="ECO:0008006" key="3">
    <source>
        <dbReference type="Google" id="ProtNLM"/>
    </source>
</evidence>
<dbReference type="Proteomes" id="UP000307440">
    <property type="component" value="Unassembled WGS sequence"/>
</dbReference>
<sequence length="141" mass="16235">MVNQAKSISQKAQETTWAKEDLLKHALIAYHAEQEKPPGVKRLSSQNVCHDFEKIHYQATKKHIKLCHVTLLQCYKGRKSRIEAAQELKLLLPGENKLIVDYIIHSAQQGFPVTHKWLKVEIDKILRERLGDEFLKDGVGK</sequence>
<name>A0A5C3K8V3_COPMA</name>
<dbReference type="STRING" id="230819.A0A5C3K8V3"/>
<gene>
    <name evidence="1" type="ORF">FA15DRAFT_607214</name>
</gene>
<accession>A0A5C3K8V3</accession>
<keyword evidence="2" id="KW-1185">Reference proteome</keyword>
<proteinExistence type="predicted"/>
<evidence type="ECO:0000313" key="1">
    <source>
        <dbReference type="EMBL" id="TFK16490.1"/>
    </source>
</evidence>
<evidence type="ECO:0000313" key="2">
    <source>
        <dbReference type="Proteomes" id="UP000307440"/>
    </source>
</evidence>
<organism evidence="1 2">
    <name type="scientific">Coprinopsis marcescibilis</name>
    <name type="common">Agaric fungus</name>
    <name type="synonym">Psathyrella marcescibilis</name>
    <dbReference type="NCBI Taxonomy" id="230819"/>
    <lineage>
        <taxon>Eukaryota</taxon>
        <taxon>Fungi</taxon>
        <taxon>Dikarya</taxon>
        <taxon>Basidiomycota</taxon>
        <taxon>Agaricomycotina</taxon>
        <taxon>Agaricomycetes</taxon>
        <taxon>Agaricomycetidae</taxon>
        <taxon>Agaricales</taxon>
        <taxon>Agaricineae</taxon>
        <taxon>Psathyrellaceae</taxon>
        <taxon>Coprinopsis</taxon>
    </lineage>
</organism>